<evidence type="ECO:0000313" key="3">
    <source>
        <dbReference type="Proteomes" id="UP001054252"/>
    </source>
</evidence>
<evidence type="ECO:0008006" key="4">
    <source>
        <dbReference type="Google" id="ProtNLM"/>
    </source>
</evidence>
<evidence type="ECO:0000313" key="2">
    <source>
        <dbReference type="EMBL" id="GKU86936.1"/>
    </source>
</evidence>
<reference evidence="2 3" key="1">
    <citation type="journal article" date="2021" name="Commun. Biol.">
        <title>The genome of Shorea leprosula (Dipterocarpaceae) highlights the ecological relevance of drought in aseasonal tropical rainforests.</title>
        <authorList>
            <person name="Ng K.K.S."/>
            <person name="Kobayashi M.J."/>
            <person name="Fawcett J.A."/>
            <person name="Hatakeyama M."/>
            <person name="Paape T."/>
            <person name="Ng C.H."/>
            <person name="Ang C.C."/>
            <person name="Tnah L.H."/>
            <person name="Lee C.T."/>
            <person name="Nishiyama T."/>
            <person name="Sese J."/>
            <person name="O'Brien M.J."/>
            <person name="Copetti D."/>
            <person name="Mohd Noor M.I."/>
            <person name="Ong R.C."/>
            <person name="Putra M."/>
            <person name="Sireger I.Z."/>
            <person name="Indrioko S."/>
            <person name="Kosugi Y."/>
            <person name="Izuno A."/>
            <person name="Isagi Y."/>
            <person name="Lee S.L."/>
            <person name="Shimizu K.K."/>
        </authorList>
    </citation>
    <scope>NUCLEOTIDE SEQUENCE [LARGE SCALE GENOMIC DNA]</scope>
    <source>
        <strain evidence="2">214</strain>
    </source>
</reference>
<proteinExistence type="predicted"/>
<evidence type="ECO:0000256" key="1">
    <source>
        <dbReference type="SAM" id="SignalP"/>
    </source>
</evidence>
<feature type="chain" id="PRO_5043865139" description="Secreted protein" evidence="1">
    <location>
        <begin position="25"/>
        <end position="78"/>
    </location>
</feature>
<keyword evidence="3" id="KW-1185">Reference proteome</keyword>
<protein>
    <recommendedName>
        <fullName evidence="4">Secreted protein</fullName>
    </recommendedName>
</protein>
<accession>A0AAV5HIB1</accession>
<keyword evidence="1" id="KW-0732">Signal</keyword>
<organism evidence="2 3">
    <name type="scientific">Rubroshorea leprosula</name>
    <dbReference type="NCBI Taxonomy" id="152421"/>
    <lineage>
        <taxon>Eukaryota</taxon>
        <taxon>Viridiplantae</taxon>
        <taxon>Streptophyta</taxon>
        <taxon>Embryophyta</taxon>
        <taxon>Tracheophyta</taxon>
        <taxon>Spermatophyta</taxon>
        <taxon>Magnoliopsida</taxon>
        <taxon>eudicotyledons</taxon>
        <taxon>Gunneridae</taxon>
        <taxon>Pentapetalae</taxon>
        <taxon>rosids</taxon>
        <taxon>malvids</taxon>
        <taxon>Malvales</taxon>
        <taxon>Dipterocarpaceae</taxon>
        <taxon>Rubroshorea</taxon>
    </lineage>
</organism>
<sequence length="78" mass="8831">MATKPSALVHRRLCCCSLTFLSLATKTTNRSSESGLLRDTVSVVALLFFYRTTIRWESNPHHAIPLPFFLTQPPPLSW</sequence>
<comment type="caution">
    <text evidence="2">The sequence shown here is derived from an EMBL/GenBank/DDBJ whole genome shotgun (WGS) entry which is preliminary data.</text>
</comment>
<dbReference type="AlphaFoldDB" id="A0AAV5HIB1"/>
<dbReference type="EMBL" id="BPVZ01000001">
    <property type="protein sequence ID" value="GKU86936.1"/>
    <property type="molecule type" value="Genomic_DNA"/>
</dbReference>
<dbReference type="Proteomes" id="UP001054252">
    <property type="component" value="Unassembled WGS sequence"/>
</dbReference>
<gene>
    <name evidence="2" type="ORF">SLEP1_g1400</name>
</gene>
<feature type="signal peptide" evidence="1">
    <location>
        <begin position="1"/>
        <end position="24"/>
    </location>
</feature>
<name>A0AAV5HIB1_9ROSI</name>